<dbReference type="InterPro" id="IPR022695">
    <property type="entry name" value="Histidinol_DH_monofunct"/>
</dbReference>
<feature type="active site" description="Proton acceptor" evidence="5 7">
    <location>
        <position position="318"/>
    </location>
</feature>
<feature type="binding site" evidence="5 10">
    <location>
        <position position="253"/>
    </location>
    <ligand>
        <name>Zn(2+)</name>
        <dbReference type="ChEBI" id="CHEBI:29105"/>
    </ligand>
</feature>
<keyword evidence="5" id="KW-0368">Histidine biosynthesis</keyword>
<keyword evidence="3 5" id="KW-0862">Zinc</keyword>
<dbReference type="NCBIfam" id="TIGR00069">
    <property type="entry name" value="hisD"/>
    <property type="match status" value="1"/>
</dbReference>
<feature type="binding site" evidence="5 8">
    <location>
        <position position="119"/>
    </location>
    <ligand>
        <name>NAD(+)</name>
        <dbReference type="ChEBI" id="CHEBI:57540"/>
    </ligand>
</feature>
<feature type="binding site" evidence="5 10">
    <location>
        <position position="250"/>
    </location>
    <ligand>
        <name>Zn(2+)</name>
        <dbReference type="ChEBI" id="CHEBI:29105"/>
    </ligand>
</feature>
<dbReference type="PANTHER" id="PTHR21256:SF2">
    <property type="entry name" value="HISTIDINE BIOSYNTHESIS TRIFUNCTIONAL PROTEIN"/>
    <property type="match status" value="1"/>
</dbReference>
<protein>
    <recommendedName>
        <fullName evidence="5">Histidinol dehydrogenase</fullName>
        <shortName evidence="5">HDH</shortName>
        <ecNumber evidence="5">1.1.1.23</ecNumber>
    </recommendedName>
</protein>
<dbReference type="Proteomes" id="UP000193355">
    <property type="component" value="Unassembled WGS sequence"/>
</dbReference>
<dbReference type="RefSeq" id="WP_085544067.1">
    <property type="nucleotide sequence ID" value="NZ_FXBB01000006.1"/>
</dbReference>
<evidence type="ECO:0000256" key="8">
    <source>
        <dbReference type="PIRSR" id="PIRSR000099-2"/>
    </source>
</evidence>
<evidence type="ECO:0000256" key="3">
    <source>
        <dbReference type="ARBA" id="ARBA00022833"/>
    </source>
</evidence>
<feature type="binding site" evidence="5 8">
    <location>
        <position position="182"/>
    </location>
    <ligand>
        <name>NAD(+)</name>
        <dbReference type="ChEBI" id="CHEBI:57540"/>
    </ligand>
</feature>
<feature type="binding site" evidence="5 9">
    <location>
        <position position="319"/>
    </location>
    <ligand>
        <name>substrate</name>
    </ligand>
</feature>
<dbReference type="UniPathway" id="UPA00031">
    <property type="reaction ID" value="UER00014"/>
</dbReference>
<comment type="function">
    <text evidence="5">Catalyzes the sequential NAD-dependent oxidations of L-histidinol to L-histidinaldehyde and then to L-histidine.</text>
</comment>
<dbReference type="GO" id="GO:0051287">
    <property type="term" value="F:NAD binding"/>
    <property type="evidence" value="ECO:0007669"/>
    <property type="project" value="InterPro"/>
</dbReference>
<evidence type="ECO:0000256" key="2">
    <source>
        <dbReference type="ARBA" id="ARBA00022723"/>
    </source>
</evidence>
<evidence type="ECO:0000256" key="9">
    <source>
        <dbReference type="PIRSR" id="PIRSR000099-3"/>
    </source>
</evidence>
<feature type="active site" description="Proton acceptor" evidence="5 7">
    <location>
        <position position="319"/>
    </location>
</feature>
<name>A0A1X7IYP4_9BACT</name>
<dbReference type="InterPro" id="IPR016161">
    <property type="entry name" value="Ald_DH/histidinol_DH"/>
</dbReference>
<dbReference type="STRING" id="561720.SAMN06275492_10671"/>
<feature type="binding site" evidence="5 9">
    <location>
        <position position="352"/>
    </location>
    <ligand>
        <name>substrate</name>
    </ligand>
</feature>
<feature type="binding site" evidence="5 9">
    <location>
        <position position="411"/>
    </location>
    <ligand>
        <name>substrate</name>
    </ligand>
</feature>
<keyword evidence="4 5" id="KW-0560">Oxidoreductase</keyword>
<dbReference type="InterPro" id="IPR001692">
    <property type="entry name" value="Histidinol_DH_CS"/>
</dbReference>
<dbReference type="GO" id="GO:0005829">
    <property type="term" value="C:cytosol"/>
    <property type="evidence" value="ECO:0007669"/>
    <property type="project" value="TreeGrafter"/>
</dbReference>
<keyword evidence="2 5" id="KW-0479">Metal-binding</keyword>
<dbReference type="PROSITE" id="PS00611">
    <property type="entry name" value="HISOL_DEHYDROGENASE"/>
    <property type="match status" value="1"/>
</dbReference>
<dbReference type="FunFam" id="3.40.50.1980:FF:000026">
    <property type="entry name" value="Histidinol dehydrogenase"/>
    <property type="match status" value="1"/>
</dbReference>
<proteinExistence type="inferred from homology"/>
<dbReference type="HAMAP" id="MF_01024">
    <property type="entry name" value="HisD"/>
    <property type="match status" value="1"/>
</dbReference>
<dbReference type="PRINTS" id="PR00083">
    <property type="entry name" value="HOLDHDRGNASE"/>
</dbReference>
<reference evidence="13" key="1">
    <citation type="submission" date="2017-04" db="EMBL/GenBank/DDBJ databases">
        <authorList>
            <person name="Varghese N."/>
            <person name="Submissions S."/>
        </authorList>
    </citation>
    <scope>NUCLEOTIDE SEQUENCE [LARGE SCALE GENOMIC DNA]</scope>
    <source>
        <strain evidence="13">USBA 82</strain>
    </source>
</reference>
<dbReference type="CDD" id="cd06572">
    <property type="entry name" value="Histidinol_dh"/>
    <property type="match status" value="1"/>
</dbReference>
<evidence type="ECO:0000256" key="5">
    <source>
        <dbReference type="HAMAP-Rule" id="MF_01024"/>
    </source>
</evidence>
<sequence length="420" mass="45261">MYSLKKPMEKRPEEDLSLSTTVSEIVRSVKGSGDDALLNYCRRFDRSTRESLRVSRSEIEEALSSTDKELLSHIKTAAKNIRAFAKRQRKTIKDMPEEEISPGVFLGHRVIPIESCCCYVPGGGYPLFSTALMLAIPASEAGVKRIVACAPVMKGTDRVHPATLSALSIAGVSEIYALGGAQAIAACAYGTETISPVDIIVGPGNRYVTEAKRQCYGQVGIDFVAGPSEVLIVADSSANPDILAADLLAQSEHDLNARGILVSTDEKVAKETIDAVERRLEDLSTAQVARPAWIENGEVIVAKSLEEACSISNRYAPEHLELAVEDPNRLIPLLTNYGSLFIGEMSAEVFGDYVSGTNHTLPTMGASRYTGGVWVGTFLKTCTFQRMTEEGVHRLAPIAEAMAKAEGLDGHGKAASVRLK</sequence>
<feature type="binding site" evidence="5 9">
    <location>
        <position position="228"/>
    </location>
    <ligand>
        <name>substrate</name>
    </ligand>
</feature>
<dbReference type="SUPFAM" id="SSF53720">
    <property type="entry name" value="ALDH-like"/>
    <property type="match status" value="1"/>
</dbReference>
<dbReference type="Gene3D" id="1.20.5.1300">
    <property type="match status" value="1"/>
</dbReference>
<keyword evidence="5" id="KW-0028">Amino-acid biosynthesis</keyword>
<dbReference type="OrthoDB" id="9805269at2"/>
<dbReference type="GO" id="GO:0004399">
    <property type="term" value="F:histidinol dehydrogenase activity"/>
    <property type="evidence" value="ECO:0007669"/>
    <property type="project" value="UniProtKB-UniRule"/>
</dbReference>
<feature type="binding site" evidence="5 8">
    <location>
        <position position="205"/>
    </location>
    <ligand>
        <name>NAD(+)</name>
        <dbReference type="ChEBI" id="CHEBI:57540"/>
    </ligand>
</feature>
<feature type="binding site" evidence="5 9">
    <location>
        <position position="406"/>
    </location>
    <ligand>
        <name>substrate</name>
    </ligand>
</feature>
<comment type="similarity">
    <text evidence="1 5 6 11">Belongs to the histidinol dehydrogenase family.</text>
</comment>
<dbReference type="FunFam" id="3.40.50.1980:FF:000001">
    <property type="entry name" value="Histidinol dehydrogenase"/>
    <property type="match status" value="1"/>
</dbReference>
<comment type="pathway">
    <text evidence="5">Amino-acid biosynthesis; L-histidine biosynthesis; L-histidine from 5-phospho-alpha-D-ribose 1-diphosphate: step 9/9.</text>
</comment>
<evidence type="ECO:0000256" key="4">
    <source>
        <dbReference type="ARBA" id="ARBA00023002"/>
    </source>
</evidence>
<evidence type="ECO:0000256" key="10">
    <source>
        <dbReference type="PIRSR" id="PIRSR000099-4"/>
    </source>
</evidence>
<evidence type="ECO:0000256" key="11">
    <source>
        <dbReference type="RuleBase" id="RU004175"/>
    </source>
</evidence>
<dbReference type="Pfam" id="PF00815">
    <property type="entry name" value="Histidinol_dh"/>
    <property type="match status" value="1"/>
</dbReference>
<dbReference type="Gene3D" id="3.40.50.1980">
    <property type="entry name" value="Nitrogenase molybdenum iron protein domain"/>
    <property type="match status" value="2"/>
</dbReference>
<dbReference type="AlphaFoldDB" id="A0A1X7IYP4"/>
<evidence type="ECO:0000256" key="1">
    <source>
        <dbReference type="ARBA" id="ARBA00010178"/>
    </source>
</evidence>
<comment type="cofactor">
    <cofactor evidence="5 10">
        <name>Zn(2+)</name>
        <dbReference type="ChEBI" id="CHEBI:29105"/>
    </cofactor>
    <text evidence="5 10">Binds 1 zinc ion per subunit.</text>
</comment>
<evidence type="ECO:0000256" key="7">
    <source>
        <dbReference type="PIRSR" id="PIRSR000099-1"/>
    </source>
</evidence>
<dbReference type="EMBL" id="FXBB01000006">
    <property type="protein sequence ID" value="SMG20276.1"/>
    <property type="molecule type" value="Genomic_DNA"/>
</dbReference>
<keyword evidence="5 8" id="KW-0520">NAD</keyword>
<feature type="binding site" evidence="5 9">
    <location>
        <position position="250"/>
    </location>
    <ligand>
        <name>substrate</name>
    </ligand>
</feature>
<dbReference type="PIRSF" id="PIRSF000099">
    <property type="entry name" value="Histidinol_dh"/>
    <property type="match status" value="1"/>
</dbReference>
<dbReference type="PANTHER" id="PTHR21256">
    <property type="entry name" value="HISTIDINOL DEHYDROGENASE HDH"/>
    <property type="match status" value="1"/>
</dbReference>
<feature type="binding site" evidence="5 10">
    <location>
        <position position="352"/>
    </location>
    <ligand>
        <name>Zn(2+)</name>
        <dbReference type="ChEBI" id="CHEBI:29105"/>
    </ligand>
</feature>
<feature type="binding site" evidence="5 10">
    <location>
        <position position="411"/>
    </location>
    <ligand>
        <name>Zn(2+)</name>
        <dbReference type="ChEBI" id="CHEBI:29105"/>
    </ligand>
</feature>
<evidence type="ECO:0000256" key="6">
    <source>
        <dbReference type="PIRNR" id="PIRNR000099"/>
    </source>
</evidence>
<dbReference type="InterPro" id="IPR012131">
    <property type="entry name" value="Hstdl_DH"/>
</dbReference>
<gene>
    <name evidence="5" type="primary">hisD</name>
    <name evidence="12" type="ORF">SAMN06275492_10671</name>
</gene>
<accession>A0A1X7IYP4</accession>
<evidence type="ECO:0000313" key="12">
    <source>
        <dbReference type="EMBL" id="SMG20276.1"/>
    </source>
</evidence>
<organism evidence="12 13">
    <name type="scientific">Dethiosulfovibrio salsuginis</name>
    <dbReference type="NCBI Taxonomy" id="561720"/>
    <lineage>
        <taxon>Bacteria</taxon>
        <taxon>Thermotogati</taxon>
        <taxon>Synergistota</taxon>
        <taxon>Synergistia</taxon>
        <taxon>Synergistales</taxon>
        <taxon>Dethiosulfovibrionaceae</taxon>
        <taxon>Dethiosulfovibrio</taxon>
    </lineage>
</organism>
<dbReference type="EC" id="1.1.1.23" evidence="5"/>
<comment type="catalytic activity">
    <reaction evidence="5">
        <text>L-histidinol + 2 NAD(+) + H2O = L-histidine + 2 NADH + 3 H(+)</text>
        <dbReference type="Rhea" id="RHEA:20641"/>
        <dbReference type="ChEBI" id="CHEBI:15377"/>
        <dbReference type="ChEBI" id="CHEBI:15378"/>
        <dbReference type="ChEBI" id="CHEBI:57540"/>
        <dbReference type="ChEBI" id="CHEBI:57595"/>
        <dbReference type="ChEBI" id="CHEBI:57699"/>
        <dbReference type="ChEBI" id="CHEBI:57945"/>
        <dbReference type="EC" id="1.1.1.23"/>
    </reaction>
</comment>
<dbReference type="GO" id="GO:0008270">
    <property type="term" value="F:zinc ion binding"/>
    <property type="evidence" value="ECO:0007669"/>
    <property type="project" value="UniProtKB-UniRule"/>
</dbReference>
<dbReference type="GO" id="GO:0000105">
    <property type="term" value="P:L-histidine biosynthetic process"/>
    <property type="evidence" value="ECO:0007669"/>
    <property type="project" value="UniProtKB-UniRule"/>
</dbReference>
<keyword evidence="13" id="KW-1185">Reference proteome</keyword>
<feature type="binding site" evidence="5 9">
    <location>
        <position position="253"/>
    </location>
    <ligand>
        <name>substrate</name>
    </ligand>
</feature>
<evidence type="ECO:0000313" key="13">
    <source>
        <dbReference type="Proteomes" id="UP000193355"/>
    </source>
</evidence>